<dbReference type="Proteomes" id="UP000190102">
    <property type="component" value="Unassembled WGS sequence"/>
</dbReference>
<dbReference type="STRING" id="115783.SAMN02745119_01682"/>
<evidence type="ECO:0000256" key="12">
    <source>
        <dbReference type="ARBA" id="ARBA00023014"/>
    </source>
</evidence>
<dbReference type="EMBL" id="FUWR01000007">
    <property type="protein sequence ID" value="SJZ80070.1"/>
    <property type="molecule type" value="Genomic_DNA"/>
</dbReference>
<keyword evidence="6 14" id="KW-0808">Transferase</keyword>
<dbReference type="InterPro" id="IPR002684">
    <property type="entry name" value="Biotin_synth/BioAB"/>
</dbReference>
<feature type="binding site" evidence="14 15">
    <location>
        <position position="76"/>
    </location>
    <ligand>
        <name>[4Fe-4S] cluster</name>
        <dbReference type="ChEBI" id="CHEBI:49883"/>
        <note>4Fe-4S-S-AdoMet</note>
    </ligand>
</feature>
<comment type="caution">
    <text evidence="14">Lacks conserved residue(s) required for the propagation of feature annotation.</text>
</comment>
<evidence type="ECO:0000256" key="7">
    <source>
        <dbReference type="ARBA" id="ARBA00022691"/>
    </source>
</evidence>
<evidence type="ECO:0000256" key="3">
    <source>
        <dbReference type="ARBA" id="ARBA00011738"/>
    </source>
</evidence>
<dbReference type="PROSITE" id="PS51918">
    <property type="entry name" value="RADICAL_SAM"/>
    <property type="match status" value="1"/>
</dbReference>
<evidence type="ECO:0000313" key="17">
    <source>
        <dbReference type="EMBL" id="SJZ80070.1"/>
    </source>
</evidence>
<dbReference type="InterPro" id="IPR058240">
    <property type="entry name" value="rSAM_sf"/>
</dbReference>
<evidence type="ECO:0000256" key="15">
    <source>
        <dbReference type="PIRSR" id="PIRSR001619-1"/>
    </source>
</evidence>
<dbReference type="InterPro" id="IPR006638">
    <property type="entry name" value="Elp3/MiaA/NifB-like_rSAM"/>
</dbReference>
<evidence type="ECO:0000259" key="16">
    <source>
        <dbReference type="PROSITE" id="PS51918"/>
    </source>
</evidence>
<comment type="pathway">
    <text evidence="1 14">Cofactor biosynthesis; biotin biosynthesis; biotin from 7,8-diaminononanoate: step 2/2.</text>
</comment>
<dbReference type="GO" id="GO:0051539">
    <property type="term" value="F:4 iron, 4 sulfur cluster binding"/>
    <property type="evidence" value="ECO:0007669"/>
    <property type="project" value="UniProtKB-KW"/>
</dbReference>
<dbReference type="GO" id="GO:0009102">
    <property type="term" value="P:biotin biosynthetic process"/>
    <property type="evidence" value="ECO:0007669"/>
    <property type="project" value="UniProtKB-UniRule"/>
</dbReference>
<keyword evidence="5 14" id="KW-0004">4Fe-4S</keyword>
<comment type="function">
    <text evidence="14">Catalyzes the conversion of dethiobiotin (DTB) to biotin by the insertion of a sulfur atom into dethiobiotin via a radical-based mechanism.</text>
</comment>
<dbReference type="EC" id="2.8.1.6" evidence="4 14"/>
<keyword evidence="18" id="KW-1185">Reference proteome</keyword>
<protein>
    <recommendedName>
        <fullName evidence="4 14">Biotin synthase</fullName>
        <ecNumber evidence="4 14">2.8.1.6</ecNumber>
    </recommendedName>
</protein>
<comment type="subunit">
    <text evidence="3 14">Homodimer.</text>
</comment>
<accession>A0A1T4NLA6</accession>
<dbReference type="FunFam" id="3.20.20.70:FF:000026">
    <property type="entry name" value="Biotin synthase"/>
    <property type="match status" value="1"/>
</dbReference>
<dbReference type="GO" id="GO:0051537">
    <property type="term" value="F:2 iron, 2 sulfur cluster binding"/>
    <property type="evidence" value="ECO:0007669"/>
    <property type="project" value="UniProtKB-KW"/>
</dbReference>
<dbReference type="HAMAP" id="MF_01694">
    <property type="entry name" value="BioB"/>
    <property type="match status" value="1"/>
</dbReference>
<dbReference type="OrthoDB" id="9786826at2"/>
<dbReference type="InterPro" id="IPR010722">
    <property type="entry name" value="BATS_dom"/>
</dbReference>
<dbReference type="InterPro" id="IPR007197">
    <property type="entry name" value="rSAM"/>
</dbReference>
<comment type="cofactor">
    <cofactor evidence="15">
        <name>[2Fe-2S] cluster</name>
        <dbReference type="ChEBI" id="CHEBI:190135"/>
    </cofactor>
    <text evidence="15">Binds 1 [2Fe-2S] cluster. The cluster is coordinated with 3 cysteines and 1 arginine.</text>
</comment>
<keyword evidence="10 14" id="KW-0093">Biotin biosynthesis</keyword>
<comment type="cofactor">
    <cofactor evidence="14 15">
        <name>[4Fe-4S] cluster</name>
        <dbReference type="ChEBI" id="CHEBI:49883"/>
    </cofactor>
    <text evidence="14 15">Binds 1 [4Fe-4S] cluster. The cluster is coordinated with 3 cysteines and an exchangeable S-adenosyl-L-methionine.</text>
</comment>
<dbReference type="Gene3D" id="3.20.20.70">
    <property type="entry name" value="Aldolase class I"/>
    <property type="match status" value="1"/>
</dbReference>
<feature type="domain" description="Radical SAM core" evidence="16">
    <location>
        <begin position="51"/>
        <end position="281"/>
    </location>
</feature>
<feature type="binding site" evidence="14 15">
    <location>
        <position position="73"/>
    </location>
    <ligand>
        <name>[4Fe-4S] cluster</name>
        <dbReference type="ChEBI" id="CHEBI:49883"/>
        <note>4Fe-4S-S-AdoMet</note>
    </ligand>
</feature>
<keyword evidence="9 14" id="KW-0479">Metal-binding</keyword>
<evidence type="ECO:0000256" key="5">
    <source>
        <dbReference type="ARBA" id="ARBA00022485"/>
    </source>
</evidence>
<evidence type="ECO:0000256" key="8">
    <source>
        <dbReference type="ARBA" id="ARBA00022714"/>
    </source>
</evidence>
<evidence type="ECO:0000256" key="6">
    <source>
        <dbReference type="ARBA" id="ARBA00022679"/>
    </source>
</evidence>
<keyword evidence="12 14" id="KW-0411">Iron-sulfur</keyword>
<dbReference type="SFLD" id="SFLDS00029">
    <property type="entry name" value="Radical_SAM"/>
    <property type="match status" value="1"/>
</dbReference>
<evidence type="ECO:0000256" key="10">
    <source>
        <dbReference type="ARBA" id="ARBA00022756"/>
    </source>
</evidence>
<feature type="binding site" evidence="14 15">
    <location>
        <position position="206"/>
    </location>
    <ligand>
        <name>[2Fe-2S] cluster</name>
        <dbReference type="ChEBI" id="CHEBI:190135"/>
    </ligand>
</feature>
<evidence type="ECO:0000256" key="2">
    <source>
        <dbReference type="ARBA" id="ARBA00010765"/>
    </source>
</evidence>
<dbReference type="UniPathway" id="UPA00078">
    <property type="reaction ID" value="UER00162"/>
</dbReference>
<evidence type="ECO:0000313" key="18">
    <source>
        <dbReference type="Proteomes" id="UP000190102"/>
    </source>
</evidence>
<dbReference type="CDD" id="cd01335">
    <property type="entry name" value="Radical_SAM"/>
    <property type="match status" value="1"/>
</dbReference>
<dbReference type="InterPro" id="IPR013785">
    <property type="entry name" value="Aldolase_TIM"/>
</dbReference>
<dbReference type="SUPFAM" id="SSF102114">
    <property type="entry name" value="Radical SAM enzymes"/>
    <property type="match status" value="1"/>
</dbReference>
<evidence type="ECO:0000256" key="13">
    <source>
        <dbReference type="ARBA" id="ARBA00051157"/>
    </source>
</evidence>
<dbReference type="SMART" id="SM00876">
    <property type="entry name" value="BATS"/>
    <property type="match status" value="1"/>
</dbReference>
<gene>
    <name evidence="14" type="primary">bioB</name>
    <name evidence="17" type="ORF">SAMN02745119_01682</name>
</gene>
<evidence type="ECO:0000256" key="4">
    <source>
        <dbReference type="ARBA" id="ARBA00012236"/>
    </source>
</evidence>
<evidence type="ECO:0000256" key="9">
    <source>
        <dbReference type="ARBA" id="ARBA00022723"/>
    </source>
</evidence>
<comment type="similarity">
    <text evidence="2 14">Belongs to the radical SAM superfamily. Biotin synthase family.</text>
</comment>
<sequence length="333" mass="35376">MIINDSTLEEIVDSVIGGDLISSEQALALADLPSERLSALFAAASRVREHHFGNRVSLCGIINAKSGLCPEDCSFCAQSSHHATGVDCYPLLDQDTLLAGARSVAGHGAACYGIVTSGSGISEGEELAQVCATIKAIRAEGQIAPGASLGTLTLAAAEQLKAAGLVTYHHNLETARSFFPQICSTHDYDDDVATVRLAKQVGLRVCCGGLFGLGETMAQRVELVLTLRELQVDSVPINFLDPVAGTPLAAMHQLTPLDCLHTIALFRLILPDVHITVCGGRQKNLRELQSWVFLAGASGIMTGNYLTKEGRQPADDLQMIEDLGLVIAKEMLR</sequence>
<dbReference type="SFLD" id="SFLDG01278">
    <property type="entry name" value="biotin_synthase_like"/>
    <property type="match status" value="1"/>
</dbReference>
<dbReference type="InterPro" id="IPR024177">
    <property type="entry name" value="Biotin_synthase"/>
</dbReference>
<keyword evidence="11 14" id="KW-0408">Iron</keyword>
<keyword evidence="7 14" id="KW-0949">S-adenosyl-L-methionine</keyword>
<proteinExistence type="inferred from homology"/>
<evidence type="ECO:0000256" key="1">
    <source>
        <dbReference type="ARBA" id="ARBA00004942"/>
    </source>
</evidence>
<evidence type="ECO:0000256" key="14">
    <source>
        <dbReference type="HAMAP-Rule" id="MF_01694"/>
    </source>
</evidence>
<dbReference type="GO" id="GO:0004076">
    <property type="term" value="F:biotin synthase activity"/>
    <property type="evidence" value="ECO:0007669"/>
    <property type="project" value="UniProtKB-UniRule"/>
</dbReference>
<dbReference type="Pfam" id="PF06968">
    <property type="entry name" value="BATS"/>
    <property type="match status" value="1"/>
</dbReference>
<dbReference type="NCBIfam" id="TIGR00433">
    <property type="entry name" value="bioB"/>
    <property type="match status" value="1"/>
</dbReference>
<dbReference type="RefSeq" id="WP_078789979.1">
    <property type="nucleotide sequence ID" value="NZ_FUWR01000007.1"/>
</dbReference>
<dbReference type="SFLD" id="SFLDG01060">
    <property type="entry name" value="BATS_domain_containing"/>
    <property type="match status" value="1"/>
</dbReference>
<dbReference type="AlphaFoldDB" id="A0A1T4NLA6"/>
<dbReference type="PIRSF" id="PIRSF001619">
    <property type="entry name" value="Biotin_synth"/>
    <property type="match status" value="1"/>
</dbReference>
<keyword evidence="8 14" id="KW-0001">2Fe-2S</keyword>
<dbReference type="SMART" id="SM00729">
    <property type="entry name" value="Elp3"/>
    <property type="match status" value="1"/>
</dbReference>
<dbReference type="Pfam" id="PF04055">
    <property type="entry name" value="Radical_SAM"/>
    <property type="match status" value="1"/>
</dbReference>
<dbReference type="PANTHER" id="PTHR22976">
    <property type="entry name" value="BIOTIN SYNTHASE"/>
    <property type="match status" value="1"/>
</dbReference>
<reference evidence="18" key="1">
    <citation type="submission" date="2017-02" db="EMBL/GenBank/DDBJ databases">
        <authorList>
            <person name="Varghese N."/>
            <person name="Submissions S."/>
        </authorList>
    </citation>
    <scope>NUCLEOTIDE SEQUENCE [LARGE SCALE GENOMIC DNA]</scope>
    <source>
        <strain evidence="18">ATCC BAA-34</strain>
    </source>
</reference>
<dbReference type="PANTHER" id="PTHR22976:SF2">
    <property type="entry name" value="BIOTIN SYNTHASE, MITOCHONDRIAL"/>
    <property type="match status" value="1"/>
</dbReference>
<feature type="binding site" evidence="14 15">
    <location>
        <position position="69"/>
    </location>
    <ligand>
        <name>[4Fe-4S] cluster</name>
        <dbReference type="ChEBI" id="CHEBI:49883"/>
        <note>4Fe-4S-S-AdoMet</note>
    </ligand>
</feature>
<comment type="cofactor">
    <cofactor evidence="14">
        <name>[2Fe-2S] cluster</name>
        <dbReference type="ChEBI" id="CHEBI:190135"/>
    </cofactor>
    <text evidence="14">Binds 1 [2Fe-2S] cluster. The cluster is coordinated with 3 cysteines and 1 arginine.</text>
</comment>
<comment type="catalytic activity">
    <reaction evidence="13 14">
        <text>(4R,5S)-dethiobiotin + (sulfur carrier)-SH + 2 reduced [2Fe-2S]-[ferredoxin] + 2 S-adenosyl-L-methionine = (sulfur carrier)-H + biotin + 2 5'-deoxyadenosine + 2 L-methionine + 2 oxidized [2Fe-2S]-[ferredoxin]</text>
        <dbReference type="Rhea" id="RHEA:22060"/>
        <dbReference type="Rhea" id="RHEA-COMP:10000"/>
        <dbReference type="Rhea" id="RHEA-COMP:10001"/>
        <dbReference type="Rhea" id="RHEA-COMP:14737"/>
        <dbReference type="Rhea" id="RHEA-COMP:14739"/>
        <dbReference type="ChEBI" id="CHEBI:17319"/>
        <dbReference type="ChEBI" id="CHEBI:29917"/>
        <dbReference type="ChEBI" id="CHEBI:33737"/>
        <dbReference type="ChEBI" id="CHEBI:33738"/>
        <dbReference type="ChEBI" id="CHEBI:57586"/>
        <dbReference type="ChEBI" id="CHEBI:57844"/>
        <dbReference type="ChEBI" id="CHEBI:59789"/>
        <dbReference type="ChEBI" id="CHEBI:64428"/>
        <dbReference type="ChEBI" id="CHEBI:149473"/>
        <dbReference type="EC" id="2.8.1.6"/>
    </reaction>
</comment>
<organism evidence="17 18">
    <name type="scientific">Trichlorobacter thiogenes</name>
    <dbReference type="NCBI Taxonomy" id="115783"/>
    <lineage>
        <taxon>Bacteria</taxon>
        <taxon>Pseudomonadati</taxon>
        <taxon>Thermodesulfobacteriota</taxon>
        <taxon>Desulfuromonadia</taxon>
        <taxon>Geobacterales</taxon>
        <taxon>Geobacteraceae</taxon>
        <taxon>Trichlorobacter</taxon>
    </lineage>
</organism>
<evidence type="ECO:0000256" key="11">
    <source>
        <dbReference type="ARBA" id="ARBA00023004"/>
    </source>
</evidence>
<name>A0A1T4NLA6_9BACT</name>
<dbReference type="GO" id="GO:0005506">
    <property type="term" value="F:iron ion binding"/>
    <property type="evidence" value="ECO:0007669"/>
    <property type="project" value="UniProtKB-UniRule"/>
</dbReference>